<dbReference type="SMART" id="SM00248">
    <property type="entry name" value="ANK"/>
    <property type="match status" value="8"/>
</dbReference>
<keyword evidence="2 3" id="KW-0040">ANK repeat</keyword>
<organism evidence="4 5">
    <name type="scientific">Stachybotrys chartarum (strain CBS 109288 / IBT 7711)</name>
    <name type="common">Toxic black mold</name>
    <name type="synonym">Stilbospora chartarum</name>
    <dbReference type="NCBI Taxonomy" id="1280523"/>
    <lineage>
        <taxon>Eukaryota</taxon>
        <taxon>Fungi</taxon>
        <taxon>Dikarya</taxon>
        <taxon>Ascomycota</taxon>
        <taxon>Pezizomycotina</taxon>
        <taxon>Sordariomycetes</taxon>
        <taxon>Hypocreomycetidae</taxon>
        <taxon>Hypocreales</taxon>
        <taxon>Stachybotryaceae</taxon>
        <taxon>Stachybotrys</taxon>
    </lineage>
</organism>
<proteinExistence type="predicted"/>
<dbReference type="SUPFAM" id="SSF48403">
    <property type="entry name" value="Ankyrin repeat"/>
    <property type="match status" value="1"/>
</dbReference>
<dbReference type="InterPro" id="IPR002110">
    <property type="entry name" value="Ankyrin_rpt"/>
</dbReference>
<dbReference type="HOGENOM" id="CLU_322665_0_0_1"/>
<dbReference type="Proteomes" id="UP000028045">
    <property type="component" value="Unassembled WGS sequence"/>
</dbReference>
<dbReference type="Gene3D" id="1.25.40.20">
    <property type="entry name" value="Ankyrin repeat-containing domain"/>
    <property type="match status" value="2"/>
</dbReference>
<protein>
    <submittedName>
        <fullName evidence="4">Uncharacterized protein</fullName>
    </submittedName>
</protein>
<dbReference type="EMBL" id="KL647405">
    <property type="protein sequence ID" value="KEY74913.1"/>
    <property type="molecule type" value="Genomic_DNA"/>
</dbReference>
<dbReference type="PROSITE" id="PS50297">
    <property type="entry name" value="ANK_REP_REGION"/>
    <property type="match status" value="2"/>
</dbReference>
<dbReference type="PANTHER" id="PTHR24198">
    <property type="entry name" value="ANKYRIN REPEAT AND PROTEIN KINASE DOMAIN-CONTAINING PROTEIN"/>
    <property type="match status" value="1"/>
</dbReference>
<feature type="repeat" description="ANK" evidence="3">
    <location>
        <begin position="432"/>
        <end position="464"/>
    </location>
</feature>
<dbReference type="Pfam" id="PF00023">
    <property type="entry name" value="Ank"/>
    <property type="match status" value="1"/>
</dbReference>
<evidence type="ECO:0000256" key="1">
    <source>
        <dbReference type="ARBA" id="ARBA00022737"/>
    </source>
</evidence>
<dbReference type="AlphaFoldDB" id="A0A084BBI4"/>
<keyword evidence="1" id="KW-0677">Repeat</keyword>
<sequence length="902" mass="100962">MLNNPEAICVILNVYDACQAALSGGVQDALLSTIKAYGTKSFSGAQATLFDHPVLGHLELQVVLTKQWARRRPEEYAEWLESHRRILNTLFSTMNHPVYLRAEPKVGCSVFDFVKLNSFQMQGYHELDISRAQEFIGEVSRFGCLESCDDRGFTLLQSVAVKDDLEMAKILVATLGASVNAYGNTYGWTPLLLSCHCGHFEMAKWLAEHGADPTIRETLYGATILHSLHRFSKREHCEEILDIALSADLDINCAMKNGCTPLHTTFSGWDYSNGAAAELLLEYGADPSRQGDLWGGYFKFISPIALAAQSFDTELPKTMISVAESIVSVIGLSARRQLSKAKAQAFSAVFLKKTRFHYMSGVGHGYEKILEVVLSLLADQDMRVVVDEQRPVTERGADPCLVIAITQSRAYFLEAFLNAFPATPVNPNIDGPSRTFLHIAIERRSIEAVRCLLRHGADILVKDVRGRHSVQVAAHCFPTVVPELIEALEGLALAKRRGKSVRDILEDTKSSKYSVFAQLILEGYDDERKLVEFLRVKYDLKHDYKIQDEDGTWSTFLGHAIPIAGAEGLIPVEHIEYLLSLDPLPSFLFVKIDPASARGSFNLPCHQITEMILAKYPDHTNLLLGPNGSNALQTAAYWGNGTALQMIKDHMQRKFPRKTVPWNVKANGNTVLDYAMLAVQDQKIKALEPIVNRVATRATRESALACYEFLRENGAVHNWELQGTMVADRFVCFNAELTNIAIFIRLATQRLGLDQPELAMDDDVVIATTSSPGARIIRSSVVQLAWRSDKLFIRLYSVKVSNLAAEGLQQFLDWFKKRMTEDDPRLYTSLHIQPGLYPYMTLQYEHYVPGTTETVRRRRGGRIWTEEEVTEARSGFSTLWKMFFGSAEQAFLEQLTGEPSAS</sequence>
<reference evidence="4 5" key="1">
    <citation type="journal article" date="2014" name="BMC Genomics">
        <title>Comparative genome sequencing reveals chemotype-specific gene clusters in the toxigenic black mold Stachybotrys.</title>
        <authorList>
            <person name="Semeiks J."/>
            <person name="Borek D."/>
            <person name="Otwinowski Z."/>
            <person name="Grishin N.V."/>
        </authorList>
    </citation>
    <scope>NUCLEOTIDE SEQUENCE [LARGE SCALE GENOMIC DNA]</scope>
    <source>
        <strain evidence="5">CBS 109288 / IBT 7711</strain>
    </source>
</reference>
<name>A0A084BBI4_STACB</name>
<dbReference type="InterPro" id="IPR036770">
    <property type="entry name" value="Ankyrin_rpt-contain_sf"/>
</dbReference>
<gene>
    <name evidence="4" type="ORF">S7711_01268</name>
</gene>
<dbReference type="PROSITE" id="PS50088">
    <property type="entry name" value="ANK_REPEAT"/>
    <property type="match status" value="3"/>
</dbReference>
<feature type="repeat" description="ANK" evidence="3">
    <location>
        <begin position="186"/>
        <end position="218"/>
    </location>
</feature>
<evidence type="ECO:0000313" key="4">
    <source>
        <dbReference type="EMBL" id="KEY74913.1"/>
    </source>
</evidence>
<dbReference type="PANTHER" id="PTHR24198:SF165">
    <property type="entry name" value="ANKYRIN REPEAT-CONTAINING PROTEIN-RELATED"/>
    <property type="match status" value="1"/>
</dbReference>
<evidence type="ECO:0000256" key="2">
    <source>
        <dbReference type="ARBA" id="ARBA00023043"/>
    </source>
</evidence>
<dbReference type="Pfam" id="PF12796">
    <property type="entry name" value="Ank_2"/>
    <property type="match status" value="1"/>
</dbReference>
<keyword evidence="5" id="KW-1185">Reference proteome</keyword>
<accession>A0A084BBI4</accession>
<evidence type="ECO:0000256" key="3">
    <source>
        <dbReference type="PROSITE-ProRule" id="PRU00023"/>
    </source>
</evidence>
<dbReference type="OrthoDB" id="626167at2759"/>
<evidence type="ECO:0000313" key="5">
    <source>
        <dbReference type="Proteomes" id="UP000028045"/>
    </source>
</evidence>
<feature type="repeat" description="ANK" evidence="3">
    <location>
        <begin position="257"/>
        <end position="292"/>
    </location>
</feature>